<gene>
    <name evidence="1" type="ORF">fugu_015081</name>
</gene>
<dbReference type="EMBL" id="SWLE01000008">
    <property type="protein sequence ID" value="TNM96925.1"/>
    <property type="molecule type" value="Genomic_DNA"/>
</dbReference>
<comment type="caution">
    <text evidence="1">The sequence shown here is derived from an EMBL/GenBank/DDBJ whole genome shotgun (WGS) entry which is preliminary data.</text>
</comment>
<evidence type="ECO:0000313" key="1">
    <source>
        <dbReference type="EMBL" id="TNM96925.1"/>
    </source>
</evidence>
<accession>A0A4Z2BXL9</accession>
<organism evidence="1 2">
    <name type="scientific">Takifugu bimaculatus</name>
    <dbReference type="NCBI Taxonomy" id="433685"/>
    <lineage>
        <taxon>Eukaryota</taxon>
        <taxon>Metazoa</taxon>
        <taxon>Chordata</taxon>
        <taxon>Craniata</taxon>
        <taxon>Vertebrata</taxon>
        <taxon>Euteleostomi</taxon>
        <taxon>Actinopterygii</taxon>
        <taxon>Neopterygii</taxon>
        <taxon>Teleostei</taxon>
        <taxon>Neoteleostei</taxon>
        <taxon>Acanthomorphata</taxon>
        <taxon>Eupercaria</taxon>
        <taxon>Tetraodontiformes</taxon>
        <taxon>Tetradontoidea</taxon>
        <taxon>Tetraodontidae</taxon>
        <taxon>Takifugu</taxon>
    </lineage>
</organism>
<name>A0A4Z2BXL9_9TELE</name>
<reference evidence="1 2" key="1">
    <citation type="submission" date="2019-04" db="EMBL/GenBank/DDBJ databases">
        <title>The sequence and de novo assembly of Takifugu bimaculatus genome using PacBio and Hi-C technologies.</title>
        <authorList>
            <person name="Xu P."/>
            <person name="Liu B."/>
            <person name="Zhou Z."/>
        </authorList>
    </citation>
    <scope>NUCLEOTIDE SEQUENCE [LARGE SCALE GENOMIC DNA]</scope>
    <source>
        <strain evidence="1">TB-2018</strain>
        <tissue evidence="1">Muscle</tissue>
    </source>
</reference>
<proteinExistence type="predicted"/>
<dbReference type="Proteomes" id="UP000516260">
    <property type="component" value="Chromosome 16"/>
</dbReference>
<evidence type="ECO:0000313" key="2">
    <source>
        <dbReference type="Proteomes" id="UP000516260"/>
    </source>
</evidence>
<sequence length="156" mass="17633">MQEQLLSCLSSEPYSNFEPWEKKDSGRWSLSPAEDFSSGVFSYSSQPDVQVFSLDLLNQAQQPPPCCLEGVDVCIRDFTGQSIRIREARRVKVGHIATGISDQISERVFTLEMPQGQHVAHDEEVHESGLELCCVAAPDYSSAWRWRIRDGLLETR</sequence>
<protein>
    <submittedName>
        <fullName evidence="1">Uncharacterized protein</fullName>
    </submittedName>
</protein>
<keyword evidence="2" id="KW-1185">Reference proteome</keyword>
<dbReference type="AlphaFoldDB" id="A0A4Z2BXL9"/>